<sequence>MRFIRFCLLACFPFAIKAQQKEFIWKHATPESVGMSTVKLEAYKNRLMAEGTHKLLIIKNDKIICEAFAKGWKDGEAVSGTASLAKALVSGMSLNAAIADGYISADAPACLYIPAWKKSDIKSTITIRQLDTHTSGLDDSEGTDEEEAELIKQHKDRHMDLPGWKGMFWRKNPDPFTLSRDSAKVLFKPGTGSQYSNPGIAMLNYAVTASLQQSPYKDIATYLDKRMFSRIGIKKGTYMVGYRTSYKVDGLDLVPGWGGAAFNAEAVARIGRLIMRHGNWQGHQVIDSTVIKQALGINGVTDYASLTNIPARNPNAEDIEPTAALGWFTNHDGVFKSLPRDAFFGAGAGEQLLIVIPSLQMIIVRMGSPLNPNFSGKNYWKFVEGELFNPLMDAVEEAPYPKSSFITSATFAPANEVIRMAEGGDCWPSTWGDDGNMYTAYGDGNGFKPYTDIKLSMGLAKVSGTPPNISGVNIRTSSGERVGHGAAGAKASGMIMINNKLYMWVRNTNNTQLAYSEDHGKTWMQANWKIDVSFGCPNFVNYGKNNADAKDNYAYTYSIDDASAYKYGDQMVMTRVNKNHILDWRSYQFFAGYNKAGKVLWSEDVRKRKPIYINPGKTYRSGMTYDAPLKRYIWCQAIPLSGDKDEQGPRFRGGLGIFESPNPWGPWKTVYYTRNWDMGPGESGSLPANWISKNGKTLYYLFSGNDSFSVRKLTLKTK</sequence>
<dbReference type="Pfam" id="PF00144">
    <property type="entry name" value="Beta-lactamase"/>
    <property type="match status" value="1"/>
</dbReference>
<dbReference type="InterPro" id="IPR012338">
    <property type="entry name" value="Beta-lactam/transpept-like"/>
</dbReference>
<reference evidence="3" key="1">
    <citation type="journal article" date="2019" name="Int. J. Syst. Evol. Microbiol.">
        <title>The Global Catalogue of Microorganisms (GCM) 10K type strain sequencing project: providing services to taxonomists for standard genome sequencing and annotation.</title>
        <authorList>
            <consortium name="The Broad Institute Genomics Platform"/>
            <consortium name="The Broad Institute Genome Sequencing Center for Infectious Disease"/>
            <person name="Wu L."/>
            <person name="Ma J."/>
        </authorList>
    </citation>
    <scope>NUCLEOTIDE SEQUENCE [LARGE SCALE GENOMIC DNA]</scope>
    <source>
        <strain evidence="3">KCTC 22437</strain>
    </source>
</reference>
<keyword evidence="3" id="KW-1185">Reference proteome</keyword>
<evidence type="ECO:0000313" key="2">
    <source>
        <dbReference type="EMBL" id="MFD2871519.1"/>
    </source>
</evidence>
<name>A0ABW5Y969_9SPHI</name>
<dbReference type="RefSeq" id="WP_377182283.1">
    <property type="nucleotide sequence ID" value="NZ_JBHUPD010000001.1"/>
</dbReference>
<protein>
    <submittedName>
        <fullName evidence="2">Serine hydrolase</fullName>
    </submittedName>
</protein>
<dbReference type="SUPFAM" id="SSF56601">
    <property type="entry name" value="beta-lactamase/transpeptidase-like"/>
    <property type="match status" value="1"/>
</dbReference>
<accession>A0ABW5Y969</accession>
<dbReference type="PANTHER" id="PTHR43283">
    <property type="entry name" value="BETA-LACTAMASE-RELATED"/>
    <property type="match status" value="1"/>
</dbReference>
<evidence type="ECO:0000259" key="1">
    <source>
        <dbReference type="Pfam" id="PF00144"/>
    </source>
</evidence>
<evidence type="ECO:0000313" key="3">
    <source>
        <dbReference type="Proteomes" id="UP001597557"/>
    </source>
</evidence>
<proteinExistence type="predicted"/>
<dbReference type="EMBL" id="JBHUPD010000001">
    <property type="protein sequence ID" value="MFD2871519.1"/>
    <property type="molecule type" value="Genomic_DNA"/>
</dbReference>
<dbReference type="InterPro" id="IPR001466">
    <property type="entry name" value="Beta-lactam-related"/>
</dbReference>
<organism evidence="2 3">
    <name type="scientific">Mucilaginibacter ximonensis</name>
    <dbReference type="NCBI Taxonomy" id="538021"/>
    <lineage>
        <taxon>Bacteria</taxon>
        <taxon>Pseudomonadati</taxon>
        <taxon>Bacteroidota</taxon>
        <taxon>Sphingobacteriia</taxon>
        <taxon>Sphingobacteriales</taxon>
        <taxon>Sphingobacteriaceae</taxon>
        <taxon>Mucilaginibacter</taxon>
    </lineage>
</organism>
<dbReference type="PANTHER" id="PTHR43283:SF7">
    <property type="entry name" value="BETA-LACTAMASE-RELATED DOMAIN-CONTAINING PROTEIN"/>
    <property type="match status" value="1"/>
</dbReference>
<gene>
    <name evidence="2" type="ORF">ACFS5N_03495</name>
</gene>
<dbReference type="Gene3D" id="3.40.710.10">
    <property type="entry name" value="DD-peptidase/beta-lactamase superfamily"/>
    <property type="match status" value="1"/>
</dbReference>
<comment type="caution">
    <text evidence="2">The sequence shown here is derived from an EMBL/GenBank/DDBJ whole genome shotgun (WGS) entry which is preliminary data.</text>
</comment>
<dbReference type="Proteomes" id="UP001597557">
    <property type="component" value="Unassembled WGS sequence"/>
</dbReference>
<feature type="domain" description="Beta-lactamase-related" evidence="1">
    <location>
        <begin position="76"/>
        <end position="367"/>
    </location>
</feature>
<keyword evidence="2" id="KW-0378">Hydrolase</keyword>
<dbReference type="GO" id="GO:0016787">
    <property type="term" value="F:hydrolase activity"/>
    <property type="evidence" value="ECO:0007669"/>
    <property type="project" value="UniProtKB-KW"/>
</dbReference>
<dbReference type="InterPro" id="IPR050789">
    <property type="entry name" value="Diverse_Enzym_Activities"/>
</dbReference>